<dbReference type="PANTHER" id="PTHR37691:SF1">
    <property type="entry name" value="BLR3518 PROTEIN"/>
    <property type="match status" value="1"/>
</dbReference>
<evidence type="ECO:0000313" key="3">
    <source>
        <dbReference type="EMBL" id="HDK38559.1"/>
    </source>
</evidence>
<organism evidence="3">
    <name type="scientific">Thiolapillus brandeum</name>
    <dbReference type="NCBI Taxonomy" id="1076588"/>
    <lineage>
        <taxon>Bacteria</taxon>
        <taxon>Pseudomonadati</taxon>
        <taxon>Pseudomonadota</taxon>
        <taxon>Gammaproteobacteria</taxon>
        <taxon>Chromatiales</taxon>
        <taxon>Sedimenticolaceae</taxon>
        <taxon>Thiolapillus</taxon>
    </lineage>
</organism>
<dbReference type="PANTHER" id="PTHR37691">
    <property type="entry name" value="BLR3518 PROTEIN"/>
    <property type="match status" value="1"/>
</dbReference>
<dbReference type="SUPFAM" id="SSF75169">
    <property type="entry name" value="DsrEFH-like"/>
    <property type="match status" value="1"/>
</dbReference>
<dbReference type="EMBL" id="DRCV01000270">
    <property type="protein sequence ID" value="HDK38559.1"/>
    <property type="molecule type" value="Genomic_DNA"/>
</dbReference>
<dbReference type="InterPro" id="IPR027396">
    <property type="entry name" value="DsrEFH-like"/>
</dbReference>
<evidence type="ECO:0008006" key="4">
    <source>
        <dbReference type="Google" id="ProtNLM"/>
    </source>
</evidence>
<dbReference type="Proteomes" id="UP000885822">
    <property type="component" value="Unassembled WGS sequence"/>
</dbReference>
<accession>A0A831NZH8</accession>
<comment type="caution">
    <text evidence="3">The sequence shown here is derived from an EMBL/GenBank/DDBJ whole genome shotgun (WGS) entry which is preliminary data.</text>
</comment>
<reference evidence="3" key="1">
    <citation type="journal article" date="2020" name="mSystems">
        <title>Genome- and Community-Level Interaction Insights into Carbon Utilization and Element Cycling Functions of Hydrothermarchaeota in Hydrothermal Sediment.</title>
        <authorList>
            <person name="Zhou Z."/>
            <person name="Liu Y."/>
            <person name="Xu W."/>
            <person name="Pan J."/>
            <person name="Luo Z.H."/>
            <person name="Li M."/>
        </authorList>
    </citation>
    <scope>NUCLEOTIDE SEQUENCE [LARGE SCALE GENOMIC DNA]</scope>
    <source>
        <strain evidence="3">HyVt-26</strain>
    </source>
</reference>
<sequence>MNKFRWNEKSEQLNALADNELSTKEREALLAELDTEEELGSELCDIRRVKDLLQYAYPLEEAADLPSTGKTAFLFRAAAVLVLILSGFAGGWMLSPGDEADPGFRLADVKQDAMKVVLYLGESDSDKFKKTLETAERLLKRYEQEGTEVYVVTSAGGVDLLRTATSSVAADISALKDRYASLHFVACNNTLFNLKKKGQPVKLVDEAEVAPSAVSFVVNRLQKGWTYMAI</sequence>
<keyword evidence="2" id="KW-0472">Membrane</keyword>
<dbReference type="Gene3D" id="3.40.1260.10">
    <property type="entry name" value="DsrEFH-like"/>
    <property type="match status" value="1"/>
</dbReference>
<protein>
    <recommendedName>
        <fullName evidence="4">DsrE family protein</fullName>
    </recommendedName>
</protein>
<feature type="coiled-coil region" evidence="1">
    <location>
        <begin position="7"/>
        <end position="39"/>
    </location>
</feature>
<gene>
    <name evidence="3" type="ORF">ENG92_06045</name>
</gene>
<evidence type="ECO:0000256" key="1">
    <source>
        <dbReference type="SAM" id="Coils"/>
    </source>
</evidence>
<proteinExistence type="predicted"/>
<evidence type="ECO:0000256" key="2">
    <source>
        <dbReference type="SAM" id="Phobius"/>
    </source>
</evidence>
<keyword evidence="1" id="KW-0175">Coiled coil</keyword>
<keyword evidence="2" id="KW-0812">Transmembrane</keyword>
<keyword evidence="2" id="KW-1133">Transmembrane helix</keyword>
<feature type="transmembrane region" description="Helical" evidence="2">
    <location>
        <begin position="73"/>
        <end position="94"/>
    </location>
</feature>
<dbReference type="AlphaFoldDB" id="A0A831NZH8"/>
<name>A0A831NZH8_9GAMM</name>